<gene>
    <name evidence="1" type="ORF">FGL85_01190</name>
</gene>
<protein>
    <submittedName>
        <fullName evidence="1">Uncharacterized protein</fullName>
    </submittedName>
</protein>
<evidence type="ECO:0000313" key="1">
    <source>
        <dbReference type="EMBL" id="QEA41247.1"/>
    </source>
</evidence>
<reference evidence="1 2" key="1">
    <citation type="submission" date="2019-06" db="EMBL/GenBank/DDBJ databases">
        <title>Genome analyses of bacteria isolated from kimchi.</title>
        <authorList>
            <person name="Lee S."/>
            <person name="Ahn S."/>
            <person name="Roh S."/>
        </authorList>
    </citation>
    <scope>NUCLEOTIDE SEQUENCE [LARGE SCALE GENOMIC DNA]</scope>
    <source>
        <strain evidence="1 2">CBA3630</strain>
    </source>
</reference>
<evidence type="ECO:0000313" key="2">
    <source>
        <dbReference type="Proteomes" id="UP000321296"/>
    </source>
</evidence>
<dbReference type="RefSeq" id="WP_147651103.1">
    <property type="nucleotide sequence ID" value="NZ_CP042383.1"/>
</dbReference>
<name>A0A5B8SYL5_LEUPS</name>
<organism evidence="1 2">
    <name type="scientific">Leuconostoc pseudomesenteroides</name>
    <dbReference type="NCBI Taxonomy" id="33968"/>
    <lineage>
        <taxon>Bacteria</taxon>
        <taxon>Bacillati</taxon>
        <taxon>Bacillota</taxon>
        <taxon>Bacilli</taxon>
        <taxon>Lactobacillales</taxon>
        <taxon>Lactobacillaceae</taxon>
        <taxon>Leuconostoc</taxon>
    </lineage>
</organism>
<accession>A0A5B8SYL5</accession>
<sequence length="174" mass="20256">MNTIKIQFTLDTLIALLALAASIYSIWRTNWLDKYSLEVTSLESEFSRGQILFGFLVTNTSTRVLKVEDLKMYLKNQELKPIDIDIDEYDRKHSKSNSNSLFEYPSFIPSIDDRIYFEKPTLLSPGEHFAIRIYLKHCPDEIVLTADHRIKGFKKTKSFSVDDFNLNNVDNINH</sequence>
<dbReference type="AlphaFoldDB" id="A0A5B8SYL5"/>
<dbReference type="KEGG" id="lpse:FGL85_01190"/>
<dbReference type="EMBL" id="CP042383">
    <property type="protein sequence ID" value="QEA41247.1"/>
    <property type="molecule type" value="Genomic_DNA"/>
</dbReference>
<dbReference type="Proteomes" id="UP000321296">
    <property type="component" value="Chromosome"/>
</dbReference>
<proteinExistence type="predicted"/>